<dbReference type="Gene3D" id="2.30.110.10">
    <property type="entry name" value="Electron Transport, Fmn-binding Protein, Chain A"/>
    <property type="match status" value="1"/>
</dbReference>
<dbReference type="PANTHER" id="PTHR42815:SF2">
    <property type="entry name" value="FAD-BINDING, PUTATIVE (AFU_ORTHOLOGUE AFUA_6G07600)-RELATED"/>
    <property type="match status" value="1"/>
</dbReference>
<evidence type="ECO:0000259" key="1">
    <source>
        <dbReference type="Pfam" id="PF01243"/>
    </source>
</evidence>
<dbReference type="RefSeq" id="WP_377283495.1">
    <property type="nucleotide sequence ID" value="NZ_JBHRSI010000009.1"/>
</dbReference>
<comment type="caution">
    <text evidence="2">The sequence shown here is derived from an EMBL/GenBank/DDBJ whole genome shotgun (WGS) entry which is preliminary data.</text>
</comment>
<keyword evidence="3" id="KW-1185">Reference proteome</keyword>
<protein>
    <submittedName>
        <fullName evidence="2">Pyridoxamine 5'-phosphate oxidase family protein</fullName>
    </submittedName>
</protein>
<dbReference type="PANTHER" id="PTHR42815">
    <property type="entry name" value="FAD-BINDING, PUTATIVE (AFU_ORTHOLOGUE AFUA_6G07600)-RELATED"/>
    <property type="match status" value="1"/>
</dbReference>
<dbReference type="SUPFAM" id="SSF50475">
    <property type="entry name" value="FMN-binding split barrel"/>
    <property type="match status" value="1"/>
</dbReference>
<dbReference type="InterPro" id="IPR024029">
    <property type="entry name" value="Pyridox_Oxase_FMN-dep"/>
</dbReference>
<feature type="domain" description="Pyridoxamine 5'-phosphate oxidase N-terminal" evidence="1">
    <location>
        <begin position="32"/>
        <end position="151"/>
    </location>
</feature>
<dbReference type="Pfam" id="PF01243">
    <property type="entry name" value="PNPOx_N"/>
    <property type="match status" value="1"/>
</dbReference>
<gene>
    <name evidence="2" type="ORF">ACFSC0_21175</name>
</gene>
<evidence type="ECO:0000313" key="2">
    <source>
        <dbReference type="EMBL" id="MFD1785919.1"/>
    </source>
</evidence>
<dbReference type="Proteomes" id="UP001597237">
    <property type="component" value="Unassembled WGS sequence"/>
</dbReference>
<dbReference type="EMBL" id="JBHUEY010000012">
    <property type="protein sequence ID" value="MFD1785919.1"/>
    <property type="molecule type" value="Genomic_DNA"/>
</dbReference>
<organism evidence="2 3">
    <name type="scientific">Phenylobacterium terrae</name>
    <dbReference type="NCBI Taxonomy" id="2665495"/>
    <lineage>
        <taxon>Bacteria</taxon>
        <taxon>Pseudomonadati</taxon>
        <taxon>Pseudomonadota</taxon>
        <taxon>Alphaproteobacteria</taxon>
        <taxon>Caulobacterales</taxon>
        <taxon>Caulobacteraceae</taxon>
        <taxon>Phenylobacterium</taxon>
    </lineage>
</organism>
<name>A0ABW4N8T8_9CAUL</name>
<dbReference type="InterPro" id="IPR012349">
    <property type="entry name" value="Split_barrel_FMN-bd"/>
</dbReference>
<accession>A0ABW4N8T8</accession>
<proteinExistence type="predicted"/>
<evidence type="ECO:0000313" key="3">
    <source>
        <dbReference type="Proteomes" id="UP001597237"/>
    </source>
</evidence>
<reference evidence="3" key="1">
    <citation type="journal article" date="2019" name="Int. J. Syst. Evol. Microbiol.">
        <title>The Global Catalogue of Microorganisms (GCM) 10K type strain sequencing project: providing services to taxonomists for standard genome sequencing and annotation.</title>
        <authorList>
            <consortium name="The Broad Institute Genomics Platform"/>
            <consortium name="The Broad Institute Genome Sequencing Center for Infectious Disease"/>
            <person name="Wu L."/>
            <person name="Ma J."/>
        </authorList>
    </citation>
    <scope>NUCLEOTIDE SEQUENCE [LARGE SCALE GENOMIC DNA]</scope>
    <source>
        <strain evidence="3">DFY28</strain>
    </source>
</reference>
<dbReference type="InterPro" id="IPR011576">
    <property type="entry name" value="Pyridox_Oxase_N"/>
</dbReference>
<dbReference type="NCBIfam" id="TIGR04025">
    <property type="entry name" value="PPOX_FMN_DR2398"/>
    <property type="match status" value="1"/>
</dbReference>
<sequence length="203" mass="22527">MKTLTLEDLDRLYKPASKLVRDKVLDHVEAHGRAFIGLSPFCVVSSAGPDGTIDVSPRGGEPGFVHVSEDGRHLFLPDRPGNNRLDTLRNLLGGPGRIGLMFMIPGFDDVFRVNGRAEATDDADLLASFEEFGKLPRIVVRVAVEEAFLHCPKAIMRARLWEPEAQVPRERLPSGAQMIFDQLQLGKPPISDEQIIESYKTQL</sequence>